<accession>A0A3A5K081</accession>
<reference evidence="1 2" key="1">
    <citation type="submission" date="2018-09" db="EMBL/GenBank/DDBJ databases">
        <title>Draft genome sequence of Buttiauxella izardii CCUG 35510T.</title>
        <authorList>
            <person name="Salva-Serra F."/>
            <person name="Marathe N."/>
            <person name="Moore E."/>
            <person name="Stadler-Svensson L."/>
            <person name="Engstrom-Jakobsson H."/>
        </authorList>
    </citation>
    <scope>NUCLEOTIDE SEQUENCE [LARGE SCALE GENOMIC DNA]</scope>
    <source>
        <strain evidence="1 2">CCUG 35510</strain>
    </source>
</reference>
<gene>
    <name evidence="1" type="ORF">D6029_07960</name>
</gene>
<proteinExistence type="predicted"/>
<evidence type="ECO:0000313" key="1">
    <source>
        <dbReference type="EMBL" id="RJT24045.1"/>
    </source>
</evidence>
<evidence type="ECO:0000313" key="2">
    <source>
        <dbReference type="Proteomes" id="UP000276295"/>
    </source>
</evidence>
<dbReference type="OrthoDB" id="6504245at2"/>
<dbReference type="AlphaFoldDB" id="A0A3A5K081"/>
<comment type="caution">
    <text evidence="1">The sequence shown here is derived from an EMBL/GenBank/DDBJ whole genome shotgun (WGS) entry which is preliminary data.</text>
</comment>
<organism evidence="1 2">
    <name type="scientific">Buttiauxella izardii</name>
    <dbReference type="NCBI Taxonomy" id="82991"/>
    <lineage>
        <taxon>Bacteria</taxon>
        <taxon>Pseudomonadati</taxon>
        <taxon>Pseudomonadota</taxon>
        <taxon>Gammaproteobacteria</taxon>
        <taxon>Enterobacterales</taxon>
        <taxon>Enterobacteriaceae</taxon>
        <taxon>Buttiauxella</taxon>
    </lineage>
</organism>
<protein>
    <submittedName>
        <fullName evidence="1">Uncharacterized protein</fullName>
    </submittedName>
</protein>
<dbReference type="RefSeq" id="WP_120064254.1">
    <property type="nucleotide sequence ID" value="NZ_QZWH01000013.1"/>
</dbReference>
<dbReference type="Proteomes" id="UP000276295">
    <property type="component" value="Unassembled WGS sequence"/>
</dbReference>
<dbReference type="EMBL" id="QZWH01000013">
    <property type="protein sequence ID" value="RJT24045.1"/>
    <property type="molecule type" value="Genomic_DNA"/>
</dbReference>
<sequence length="267" mass="30479">MKEFIHEINGKGYTFTTEANKTYLTFKAKSRPAAENHVETCTIPGCKIITRSNGDILFALTLKKGTDEKFEILTAQELYDNYAWQWFEPLADNYHELIYLNDAPETYPAYRHFSWQDIVDFSSIDRLSASYYQYMPGDWKSSAEGGDGYLMVMINGVPYWTDAVGQIPFAVDTYRSNRDIKYVVRTGIKWAGGSVSSVSDVSNCYDNFFVLRGALFASKKYSYYFSTSAGNYSNTQVNEVINDIDSNSISQPITESELMTYGEWNEK</sequence>
<name>A0A3A5K081_9ENTR</name>
<keyword evidence="2" id="KW-1185">Reference proteome</keyword>